<keyword evidence="1" id="KW-0812">Transmembrane</keyword>
<gene>
    <name evidence="2" type="ORF">JOF44_003619</name>
</gene>
<accession>A0ABS4YPI5</accession>
<keyword evidence="1" id="KW-0472">Membrane</keyword>
<evidence type="ECO:0000313" key="3">
    <source>
        <dbReference type="Proteomes" id="UP000698222"/>
    </source>
</evidence>
<dbReference type="EMBL" id="JAGIOC010000001">
    <property type="protein sequence ID" value="MBP2410716.1"/>
    <property type="molecule type" value="Genomic_DNA"/>
</dbReference>
<feature type="transmembrane region" description="Helical" evidence="1">
    <location>
        <begin position="32"/>
        <end position="50"/>
    </location>
</feature>
<dbReference type="RefSeq" id="WP_342591836.1">
    <property type="nucleotide sequence ID" value="NZ_BAAAJV010000008.1"/>
</dbReference>
<organism evidence="2 3">
    <name type="scientific">Brachybacterium fresconis</name>
    <dbReference type="NCBI Taxonomy" id="173363"/>
    <lineage>
        <taxon>Bacteria</taxon>
        <taxon>Bacillati</taxon>
        <taxon>Actinomycetota</taxon>
        <taxon>Actinomycetes</taxon>
        <taxon>Micrococcales</taxon>
        <taxon>Dermabacteraceae</taxon>
        <taxon>Brachybacterium</taxon>
    </lineage>
</organism>
<feature type="transmembrane region" description="Helical" evidence="1">
    <location>
        <begin position="7"/>
        <end position="26"/>
    </location>
</feature>
<evidence type="ECO:0000256" key="1">
    <source>
        <dbReference type="SAM" id="Phobius"/>
    </source>
</evidence>
<dbReference type="Proteomes" id="UP000698222">
    <property type="component" value="Unassembled WGS sequence"/>
</dbReference>
<proteinExistence type="predicted"/>
<sequence length="147" mass="15582">MNLVIGPLVMLIGIGAGITAIVLTIVLGSAGFLALFIPAVLALAGGAFVLRGARRSRLQIDADGFTWCGFLGAERSVRWEQLHQLLPPPPGSSRTVAIAELRDRSRIEVLALWESPTSPGSLLGAGDHSTAQNALLAAHREWLVGRR</sequence>
<reference evidence="2 3" key="1">
    <citation type="submission" date="2021-03" db="EMBL/GenBank/DDBJ databases">
        <title>Sequencing the genomes of 1000 actinobacteria strains.</title>
        <authorList>
            <person name="Klenk H.-P."/>
        </authorList>
    </citation>
    <scope>NUCLEOTIDE SEQUENCE [LARGE SCALE GENOMIC DNA]</scope>
    <source>
        <strain evidence="2 3">DSM 14564</strain>
    </source>
</reference>
<protein>
    <submittedName>
        <fullName evidence="2">Uncharacterized protein</fullName>
    </submittedName>
</protein>
<evidence type="ECO:0000313" key="2">
    <source>
        <dbReference type="EMBL" id="MBP2410716.1"/>
    </source>
</evidence>
<comment type="caution">
    <text evidence="2">The sequence shown here is derived from an EMBL/GenBank/DDBJ whole genome shotgun (WGS) entry which is preliminary data.</text>
</comment>
<keyword evidence="1" id="KW-1133">Transmembrane helix</keyword>
<name>A0ABS4YPI5_9MICO</name>
<keyword evidence="3" id="KW-1185">Reference proteome</keyword>